<evidence type="ECO:0000313" key="8">
    <source>
        <dbReference type="EMBL" id="KAK7084642.1"/>
    </source>
</evidence>
<evidence type="ECO:0000256" key="5">
    <source>
        <dbReference type="PROSITE-ProRule" id="PRU00205"/>
    </source>
</evidence>
<dbReference type="AlphaFoldDB" id="A0AAN8XHX7"/>
<dbReference type="PANTHER" id="PTHR13439">
    <property type="entry name" value="CT120 PROTEIN"/>
    <property type="match status" value="1"/>
</dbReference>
<protein>
    <recommendedName>
        <fullName evidence="7">TLC domain-containing protein</fullName>
    </recommendedName>
</protein>
<gene>
    <name evidence="8" type="ORF">SK128_005430</name>
</gene>
<sequence>MRNLLISNDSCVFRYGVVSLFVEVNSIFLHIRQLYIIMGVDKTEVKYRICSMLNVGTFAIFRIAVLGWMTRWIVSHKDDLSLPVYTLGSVVLAIIMLMSIVLFCRICIVDFSKKKQRNHNVPQDANLKRKGCEAKDVATNSISSNGIPAATLYSNNVHLD</sequence>
<feature type="transmembrane region" description="Helical" evidence="6">
    <location>
        <begin position="52"/>
        <end position="74"/>
    </location>
</feature>
<keyword evidence="3 6" id="KW-1133">Transmembrane helix</keyword>
<evidence type="ECO:0000256" key="1">
    <source>
        <dbReference type="ARBA" id="ARBA00004141"/>
    </source>
</evidence>
<feature type="transmembrane region" description="Helical" evidence="6">
    <location>
        <begin position="12"/>
        <end position="31"/>
    </location>
</feature>
<dbReference type="EMBL" id="JAXCGZ010002021">
    <property type="protein sequence ID" value="KAK7084642.1"/>
    <property type="molecule type" value="Genomic_DNA"/>
</dbReference>
<feature type="transmembrane region" description="Helical" evidence="6">
    <location>
        <begin position="86"/>
        <end position="108"/>
    </location>
</feature>
<dbReference type="GO" id="GO:0071709">
    <property type="term" value="P:membrane assembly"/>
    <property type="evidence" value="ECO:0007669"/>
    <property type="project" value="TreeGrafter"/>
</dbReference>
<dbReference type="InterPro" id="IPR006634">
    <property type="entry name" value="TLC-dom"/>
</dbReference>
<dbReference type="Proteomes" id="UP001381693">
    <property type="component" value="Unassembled WGS sequence"/>
</dbReference>
<dbReference type="GO" id="GO:0005886">
    <property type="term" value="C:plasma membrane"/>
    <property type="evidence" value="ECO:0007669"/>
    <property type="project" value="TreeGrafter"/>
</dbReference>
<dbReference type="Pfam" id="PF03798">
    <property type="entry name" value="TRAM_LAG1_CLN8"/>
    <property type="match status" value="1"/>
</dbReference>
<comment type="caution">
    <text evidence="8">The sequence shown here is derived from an EMBL/GenBank/DDBJ whole genome shotgun (WGS) entry which is preliminary data.</text>
</comment>
<dbReference type="InterPro" id="IPR050846">
    <property type="entry name" value="TLCD"/>
</dbReference>
<dbReference type="PANTHER" id="PTHR13439:SF4">
    <property type="entry name" value="TLC DOMAIN-CONTAINING PROTEIN"/>
    <property type="match status" value="1"/>
</dbReference>
<accession>A0AAN8XHX7</accession>
<name>A0AAN8XHX7_HALRR</name>
<keyword evidence="9" id="KW-1185">Reference proteome</keyword>
<keyword evidence="4 5" id="KW-0472">Membrane</keyword>
<feature type="domain" description="TLC" evidence="7">
    <location>
        <begin position="1"/>
        <end position="115"/>
    </location>
</feature>
<dbReference type="GO" id="GO:0055091">
    <property type="term" value="P:phospholipid homeostasis"/>
    <property type="evidence" value="ECO:0007669"/>
    <property type="project" value="TreeGrafter"/>
</dbReference>
<evidence type="ECO:0000256" key="4">
    <source>
        <dbReference type="ARBA" id="ARBA00023136"/>
    </source>
</evidence>
<evidence type="ECO:0000256" key="6">
    <source>
        <dbReference type="SAM" id="Phobius"/>
    </source>
</evidence>
<reference evidence="8 9" key="1">
    <citation type="submission" date="2023-11" db="EMBL/GenBank/DDBJ databases">
        <title>Halocaridina rubra genome assembly.</title>
        <authorList>
            <person name="Smith C."/>
        </authorList>
    </citation>
    <scope>NUCLEOTIDE SEQUENCE [LARGE SCALE GENOMIC DNA]</scope>
    <source>
        <strain evidence="8">EP-1</strain>
        <tissue evidence="8">Whole</tissue>
    </source>
</reference>
<evidence type="ECO:0000259" key="7">
    <source>
        <dbReference type="PROSITE" id="PS50922"/>
    </source>
</evidence>
<evidence type="ECO:0000313" key="9">
    <source>
        <dbReference type="Proteomes" id="UP001381693"/>
    </source>
</evidence>
<comment type="subcellular location">
    <subcellularLocation>
        <location evidence="1">Membrane</location>
        <topology evidence="1">Multi-pass membrane protein</topology>
    </subcellularLocation>
</comment>
<dbReference type="PROSITE" id="PS50922">
    <property type="entry name" value="TLC"/>
    <property type="match status" value="1"/>
</dbReference>
<proteinExistence type="predicted"/>
<dbReference type="GO" id="GO:0007009">
    <property type="term" value="P:plasma membrane organization"/>
    <property type="evidence" value="ECO:0007669"/>
    <property type="project" value="TreeGrafter"/>
</dbReference>
<keyword evidence="2 5" id="KW-0812">Transmembrane</keyword>
<evidence type="ECO:0000256" key="3">
    <source>
        <dbReference type="ARBA" id="ARBA00022989"/>
    </source>
</evidence>
<dbReference type="GO" id="GO:0097035">
    <property type="term" value="P:regulation of membrane lipid distribution"/>
    <property type="evidence" value="ECO:0007669"/>
    <property type="project" value="TreeGrafter"/>
</dbReference>
<evidence type="ECO:0000256" key="2">
    <source>
        <dbReference type="ARBA" id="ARBA00022692"/>
    </source>
</evidence>
<organism evidence="8 9">
    <name type="scientific">Halocaridina rubra</name>
    <name type="common">Hawaiian red shrimp</name>
    <dbReference type="NCBI Taxonomy" id="373956"/>
    <lineage>
        <taxon>Eukaryota</taxon>
        <taxon>Metazoa</taxon>
        <taxon>Ecdysozoa</taxon>
        <taxon>Arthropoda</taxon>
        <taxon>Crustacea</taxon>
        <taxon>Multicrustacea</taxon>
        <taxon>Malacostraca</taxon>
        <taxon>Eumalacostraca</taxon>
        <taxon>Eucarida</taxon>
        <taxon>Decapoda</taxon>
        <taxon>Pleocyemata</taxon>
        <taxon>Caridea</taxon>
        <taxon>Atyoidea</taxon>
        <taxon>Atyidae</taxon>
        <taxon>Halocaridina</taxon>
    </lineage>
</organism>